<proteinExistence type="inferred from homology"/>
<feature type="domain" description="Chorismate-utilising enzyme C-terminal" evidence="6">
    <location>
        <begin position="98"/>
        <end position="345"/>
    </location>
</feature>
<dbReference type="InterPro" id="IPR015890">
    <property type="entry name" value="Chorismate_C"/>
</dbReference>
<dbReference type="NCBIfam" id="TIGR00543">
    <property type="entry name" value="isochor_syn"/>
    <property type="match status" value="1"/>
</dbReference>
<evidence type="ECO:0000256" key="1">
    <source>
        <dbReference type="ARBA" id="ARBA00000799"/>
    </source>
</evidence>
<name>A0ABV5GBV3_9FLAO</name>
<dbReference type="GO" id="GO:0008909">
    <property type="term" value="F:isochorismate synthase activity"/>
    <property type="evidence" value="ECO:0007669"/>
    <property type="project" value="UniProtKB-EC"/>
</dbReference>
<evidence type="ECO:0000256" key="3">
    <source>
        <dbReference type="ARBA" id="ARBA00012824"/>
    </source>
</evidence>
<comment type="catalytic activity">
    <reaction evidence="1">
        <text>chorismate = isochorismate</text>
        <dbReference type="Rhea" id="RHEA:18985"/>
        <dbReference type="ChEBI" id="CHEBI:29748"/>
        <dbReference type="ChEBI" id="CHEBI:29780"/>
        <dbReference type="EC" id="5.4.4.2"/>
    </reaction>
</comment>
<comment type="similarity">
    <text evidence="2">Belongs to the isochorismate synthase family.</text>
</comment>
<comment type="caution">
    <text evidence="7">The sequence shown here is derived from an EMBL/GenBank/DDBJ whole genome shotgun (WGS) entry which is preliminary data.</text>
</comment>
<evidence type="ECO:0000259" key="6">
    <source>
        <dbReference type="Pfam" id="PF00425"/>
    </source>
</evidence>
<dbReference type="Pfam" id="PF00425">
    <property type="entry name" value="Chorismate_bind"/>
    <property type="match status" value="1"/>
</dbReference>
<dbReference type="InterPro" id="IPR005801">
    <property type="entry name" value="ADC_synthase"/>
</dbReference>
<dbReference type="Proteomes" id="UP001589576">
    <property type="component" value="Unassembled WGS sequence"/>
</dbReference>
<protein>
    <recommendedName>
        <fullName evidence="3">isochorismate synthase</fullName>
        <ecNumber evidence="3">5.4.4.2</ecNumber>
    </recommendedName>
    <alternativeName>
        <fullName evidence="5">Isochorismate mutase</fullName>
    </alternativeName>
</protein>
<dbReference type="InterPro" id="IPR004561">
    <property type="entry name" value="IsoChor_synthase"/>
</dbReference>
<organism evidence="7 8">
    <name type="scientific">Flavobacterium paronense</name>
    <dbReference type="NCBI Taxonomy" id="1392775"/>
    <lineage>
        <taxon>Bacteria</taxon>
        <taxon>Pseudomonadati</taxon>
        <taxon>Bacteroidota</taxon>
        <taxon>Flavobacteriia</taxon>
        <taxon>Flavobacteriales</taxon>
        <taxon>Flavobacteriaceae</taxon>
        <taxon>Flavobacterium</taxon>
    </lineage>
</organism>
<accession>A0ABV5GBV3</accession>
<gene>
    <name evidence="7" type="ORF">ACFFUU_03160</name>
</gene>
<dbReference type="Gene3D" id="3.60.120.10">
    <property type="entry name" value="Anthranilate synthase"/>
    <property type="match status" value="1"/>
</dbReference>
<dbReference type="SUPFAM" id="SSF56322">
    <property type="entry name" value="ADC synthase"/>
    <property type="match status" value="1"/>
</dbReference>
<dbReference type="EMBL" id="JBHMFB010000009">
    <property type="protein sequence ID" value="MFB9088593.1"/>
    <property type="molecule type" value="Genomic_DNA"/>
</dbReference>
<evidence type="ECO:0000313" key="8">
    <source>
        <dbReference type="Proteomes" id="UP001589576"/>
    </source>
</evidence>
<dbReference type="PANTHER" id="PTHR42839">
    <property type="entry name" value="ISOCHORISMATE SYNTHASE ENTC"/>
    <property type="match status" value="1"/>
</dbReference>
<dbReference type="EC" id="5.4.4.2" evidence="3"/>
<dbReference type="RefSeq" id="WP_290285909.1">
    <property type="nucleotide sequence ID" value="NZ_JAUFQN010000019.1"/>
</dbReference>
<keyword evidence="8" id="KW-1185">Reference proteome</keyword>
<sequence>MTDLFIKVKTHQEQKLPFVLFCKPDSDKIVGVFQKNDHLYFLDSFEEKGFVFAPFDAEEVPFIPLEHSDVYVENVNLGDYFFENRTSKTNSVTSNDFFEDLVAKAVKAINENKFLKVVLSRKEEIDNPDFDIEITMNKMISLYSSAFKYCFFHPKIGTWLGATPEQFLKTDGTALKTVALAGTQLAKNSKTIIWQNKEETEQQLVTDFIVDSLEDLVKEITISSPYSFQAGNLWHIKSDILARLKSKKSLKKIITALHPTSAVCGLPKQAAKEFILANEGYNREYYSGFLGELNIDLVTFRTLQTDLFVNLRCMKIIKNKAQLYIGCGITKDSIPSDEYIETVNKSMTMKKIIN</sequence>
<keyword evidence="4 7" id="KW-0413">Isomerase</keyword>
<dbReference type="PANTHER" id="PTHR42839:SF2">
    <property type="entry name" value="ISOCHORISMATE SYNTHASE ENTC"/>
    <property type="match status" value="1"/>
</dbReference>
<evidence type="ECO:0000256" key="2">
    <source>
        <dbReference type="ARBA" id="ARBA00005297"/>
    </source>
</evidence>
<evidence type="ECO:0000313" key="7">
    <source>
        <dbReference type="EMBL" id="MFB9088593.1"/>
    </source>
</evidence>
<evidence type="ECO:0000256" key="5">
    <source>
        <dbReference type="ARBA" id="ARBA00041564"/>
    </source>
</evidence>
<evidence type="ECO:0000256" key="4">
    <source>
        <dbReference type="ARBA" id="ARBA00023235"/>
    </source>
</evidence>
<reference evidence="7 8" key="1">
    <citation type="submission" date="2024-09" db="EMBL/GenBank/DDBJ databases">
        <authorList>
            <person name="Sun Q."/>
            <person name="Mori K."/>
        </authorList>
    </citation>
    <scope>NUCLEOTIDE SEQUENCE [LARGE SCALE GENOMIC DNA]</scope>
    <source>
        <strain evidence="7 8">CECT 8460</strain>
    </source>
</reference>